<dbReference type="PANTHER" id="PTHR46401:SF2">
    <property type="entry name" value="GLYCOSYLTRANSFERASE WBBK-RELATED"/>
    <property type="match status" value="1"/>
</dbReference>
<feature type="domain" description="Glycosyltransferase subfamily 4-like N-terminal" evidence="3">
    <location>
        <begin position="16"/>
        <end position="176"/>
    </location>
</feature>
<evidence type="ECO:0000313" key="4">
    <source>
        <dbReference type="EMBL" id="OGD65737.1"/>
    </source>
</evidence>
<dbReference type="Proteomes" id="UP000176451">
    <property type="component" value="Unassembled WGS sequence"/>
</dbReference>
<evidence type="ECO:0000259" key="3">
    <source>
        <dbReference type="Pfam" id="PF13439"/>
    </source>
</evidence>
<organism evidence="4 5">
    <name type="scientific">Candidatus Berkelbacteria bacterium RIFCSPHIGHO2_12_FULL_36_9</name>
    <dbReference type="NCBI Taxonomy" id="1797469"/>
    <lineage>
        <taxon>Bacteria</taxon>
        <taxon>Candidatus Berkelbacteria</taxon>
    </lineage>
</organism>
<dbReference type="AlphaFoldDB" id="A0A1F5EE55"/>
<reference evidence="4 5" key="1">
    <citation type="journal article" date="2016" name="Nat. Commun.">
        <title>Thousands of microbial genomes shed light on interconnected biogeochemical processes in an aquifer system.</title>
        <authorList>
            <person name="Anantharaman K."/>
            <person name="Brown C.T."/>
            <person name="Hug L.A."/>
            <person name="Sharon I."/>
            <person name="Castelle C.J."/>
            <person name="Probst A.J."/>
            <person name="Thomas B.C."/>
            <person name="Singh A."/>
            <person name="Wilkins M.J."/>
            <person name="Karaoz U."/>
            <person name="Brodie E.L."/>
            <person name="Williams K.H."/>
            <person name="Hubbard S.S."/>
            <person name="Banfield J.F."/>
        </authorList>
    </citation>
    <scope>NUCLEOTIDE SEQUENCE [LARGE SCALE GENOMIC DNA]</scope>
</reference>
<dbReference type="Pfam" id="PF00534">
    <property type="entry name" value="Glycos_transf_1"/>
    <property type="match status" value="1"/>
</dbReference>
<keyword evidence="1" id="KW-0808">Transferase</keyword>
<proteinExistence type="predicted"/>
<dbReference type="Pfam" id="PF13439">
    <property type="entry name" value="Glyco_transf_4"/>
    <property type="match status" value="1"/>
</dbReference>
<dbReference type="InterPro" id="IPR028098">
    <property type="entry name" value="Glyco_trans_4-like_N"/>
</dbReference>
<evidence type="ECO:0008006" key="6">
    <source>
        <dbReference type="Google" id="ProtNLM"/>
    </source>
</evidence>
<evidence type="ECO:0000259" key="2">
    <source>
        <dbReference type="Pfam" id="PF00534"/>
    </source>
</evidence>
<dbReference type="FunFam" id="3.40.50.2000:FF:000119">
    <property type="entry name" value="Glycosyl transferase group 1"/>
    <property type="match status" value="1"/>
</dbReference>
<dbReference type="PANTHER" id="PTHR46401">
    <property type="entry name" value="GLYCOSYLTRANSFERASE WBBK-RELATED"/>
    <property type="match status" value="1"/>
</dbReference>
<dbReference type="SUPFAM" id="SSF53756">
    <property type="entry name" value="UDP-Glycosyltransferase/glycogen phosphorylase"/>
    <property type="match status" value="1"/>
</dbReference>
<name>A0A1F5EE55_9BACT</name>
<evidence type="ECO:0000313" key="5">
    <source>
        <dbReference type="Proteomes" id="UP000176451"/>
    </source>
</evidence>
<dbReference type="CDD" id="cd03809">
    <property type="entry name" value="GT4_MtfB-like"/>
    <property type="match status" value="1"/>
</dbReference>
<dbReference type="InterPro" id="IPR001296">
    <property type="entry name" value="Glyco_trans_1"/>
</dbReference>
<dbReference type="GO" id="GO:0016757">
    <property type="term" value="F:glycosyltransferase activity"/>
    <property type="evidence" value="ECO:0007669"/>
    <property type="project" value="InterPro"/>
</dbReference>
<gene>
    <name evidence="4" type="ORF">A3F08_02965</name>
</gene>
<evidence type="ECO:0000256" key="1">
    <source>
        <dbReference type="ARBA" id="ARBA00022679"/>
    </source>
</evidence>
<sequence>MKIGIDARFYRKETAGIGRYTRALIWELAKIDQKNEYVVFITPEDEKEYDEEVRSKNFRKSVVSIKHYSLAEQTKFISVLNKEKLDIVHFLNFNHPIFYQSKFIVTIHDLTVLYFPVGRQQKDSFRRWAFKAVMNNAVKRSNKVIAVSKATKNDIIKSLNGNQEKIEVIYEGIDPNYRITYNTKPVTQERIDINNVTRYTLHVTKPYLLFLSQWRPHKGLPDLIKAFENLKSKHKIPHQLVIGGKPNPAFPEIPQAIRNSPYASEIITPGFIPEEDLPAIYAGADIFIFPSHYEGFGLPPLEAMACGTPVVAANVSCMPEILGNAAEYFVCKDIDNMAEKISNVLKDKSRQKEMIELGFKQARKYSWAKMAEETLALYR</sequence>
<accession>A0A1F5EE55</accession>
<dbReference type="STRING" id="1797469.A3F08_02965"/>
<protein>
    <recommendedName>
        <fullName evidence="6">Glycosyl transferase family 1 domain-containing protein</fullName>
    </recommendedName>
</protein>
<dbReference type="Gene3D" id="3.40.50.2000">
    <property type="entry name" value="Glycogen Phosphorylase B"/>
    <property type="match status" value="2"/>
</dbReference>
<dbReference type="EMBL" id="MEZV01000053">
    <property type="protein sequence ID" value="OGD65737.1"/>
    <property type="molecule type" value="Genomic_DNA"/>
</dbReference>
<comment type="caution">
    <text evidence="4">The sequence shown here is derived from an EMBL/GenBank/DDBJ whole genome shotgun (WGS) entry which is preliminary data.</text>
</comment>
<dbReference type="GO" id="GO:0009103">
    <property type="term" value="P:lipopolysaccharide biosynthetic process"/>
    <property type="evidence" value="ECO:0007669"/>
    <property type="project" value="TreeGrafter"/>
</dbReference>
<feature type="domain" description="Glycosyl transferase family 1" evidence="2">
    <location>
        <begin position="203"/>
        <end position="358"/>
    </location>
</feature>